<dbReference type="PROSITE" id="PS50950">
    <property type="entry name" value="ZF_THAP"/>
    <property type="match status" value="1"/>
</dbReference>
<feature type="coiled-coil region" evidence="7">
    <location>
        <begin position="145"/>
        <end position="172"/>
    </location>
</feature>
<keyword evidence="4" id="KW-0862">Zinc</keyword>
<dbReference type="Pfam" id="PF13359">
    <property type="entry name" value="DDE_Tnp_4"/>
    <property type="match status" value="1"/>
</dbReference>
<dbReference type="GO" id="GO:0008270">
    <property type="term" value="F:zinc ion binding"/>
    <property type="evidence" value="ECO:0007669"/>
    <property type="project" value="UniProtKB-KW"/>
</dbReference>
<dbReference type="Proteomes" id="UP001249851">
    <property type="component" value="Unassembled WGS sequence"/>
</dbReference>
<evidence type="ECO:0000313" key="11">
    <source>
        <dbReference type="EMBL" id="KAK2562725.1"/>
    </source>
</evidence>
<dbReference type="InterPro" id="IPR027805">
    <property type="entry name" value="Transposase_HTH_dom"/>
</dbReference>
<dbReference type="Pfam" id="PF13613">
    <property type="entry name" value="HTH_Tnp_4"/>
    <property type="match status" value="1"/>
</dbReference>
<evidence type="ECO:0000313" key="10">
    <source>
        <dbReference type="EMBL" id="KAK2562452.1"/>
    </source>
</evidence>
<evidence type="ECO:0000256" key="5">
    <source>
        <dbReference type="ARBA" id="ARBA00023125"/>
    </source>
</evidence>
<dbReference type="PANTHER" id="PTHR23080:SF133">
    <property type="entry name" value="SI:CH211-262I1.5-RELATED"/>
    <property type="match status" value="1"/>
</dbReference>
<keyword evidence="12" id="KW-1185">Reference proteome</keyword>
<dbReference type="EMBL" id="JARQWQ010000028">
    <property type="protein sequence ID" value="KAK2562452.1"/>
    <property type="molecule type" value="Genomic_DNA"/>
</dbReference>
<dbReference type="GO" id="GO:0003677">
    <property type="term" value="F:DNA binding"/>
    <property type="evidence" value="ECO:0007669"/>
    <property type="project" value="UniProtKB-UniRule"/>
</dbReference>
<feature type="domain" description="THAP-type" evidence="9">
    <location>
        <begin position="1"/>
        <end position="74"/>
    </location>
</feature>
<evidence type="ECO:0000256" key="4">
    <source>
        <dbReference type="ARBA" id="ARBA00022833"/>
    </source>
</evidence>
<keyword evidence="7" id="KW-0175">Coiled coil</keyword>
<evidence type="ECO:0000256" key="6">
    <source>
        <dbReference type="PROSITE-ProRule" id="PRU00309"/>
    </source>
</evidence>
<evidence type="ECO:0000256" key="2">
    <source>
        <dbReference type="ARBA" id="ARBA00022723"/>
    </source>
</evidence>
<feature type="compositionally biased region" description="Basic and acidic residues" evidence="8">
    <location>
        <begin position="104"/>
        <end position="113"/>
    </location>
</feature>
<proteinExistence type="predicted"/>
<name>A0AAD9QK35_ACRCE</name>
<evidence type="ECO:0000256" key="1">
    <source>
        <dbReference type="ARBA" id="ARBA00001968"/>
    </source>
</evidence>
<evidence type="ECO:0000256" key="7">
    <source>
        <dbReference type="SAM" id="Coils"/>
    </source>
</evidence>
<sequence>MVKASCCVPRRTNNWRNSPNMKFHTLPSDPKVLGMYEKLIRNANLKKDSSSTRICGAHFPQGERMSRTQLPSIFPWTSVPQERRKIERVQVPMVKRPRTTSVQAEKENVKDYENPSDITTNNVSMDLQEEKFRDQSTQTDSVNESQSLKQEILALKEKIQTLETTIHELNSKPKFELSDHKDKDHDIAFYTGFPNYDTLLLCYDLLKEKAEHLCYKNRDETEYHPAEYNKPGSKRKLTIWQEFTLVLLRLRLGLLEKDLADRFRISMPTVSVIWRTWIKFMRKELEPVCIQWPSKDQIVHFMPPVFKTFYLDLVSIIDCTEIEMESPSSLDNRSLCYSSYKSRTIMKAQIGITPNDVVSFCSDLYCGSISIIQIVKESGYLSHLNRGDTVMADKGFTIQDELVEVGAKLAMPHFLKGKAQFSKQESDHNKKIASLRIHVERYMERLKNWHFFDRPVPITISTIASDVWVVVACLSNFLAPIIA</sequence>
<dbReference type="PANTHER" id="PTHR23080">
    <property type="entry name" value="THAP DOMAIN PROTEIN"/>
    <property type="match status" value="1"/>
</dbReference>
<comment type="caution">
    <text evidence="11">The sequence shown here is derived from an EMBL/GenBank/DDBJ whole genome shotgun (WGS) entry which is preliminary data.</text>
</comment>
<keyword evidence="2" id="KW-0479">Metal-binding</keyword>
<gene>
    <name evidence="10" type="ORF">P5673_014108</name>
    <name evidence="11" type="ORF">P5673_014441</name>
</gene>
<reference evidence="11" key="1">
    <citation type="journal article" date="2023" name="G3 (Bethesda)">
        <title>Whole genome assembly and annotation of the endangered Caribbean coral Acropora cervicornis.</title>
        <authorList>
            <person name="Selwyn J.D."/>
            <person name="Vollmer S.V."/>
        </authorList>
    </citation>
    <scope>NUCLEOTIDE SEQUENCE</scope>
    <source>
        <strain evidence="11">K2</strain>
    </source>
</reference>
<dbReference type="InterPro" id="IPR027806">
    <property type="entry name" value="HARBI1_dom"/>
</dbReference>
<protein>
    <recommendedName>
        <fullName evidence="9">THAP-type domain-containing protein</fullName>
    </recommendedName>
</protein>
<feature type="region of interest" description="Disordered" evidence="8">
    <location>
        <begin position="97"/>
        <end position="123"/>
    </location>
</feature>
<dbReference type="AlphaFoldDB" id="A0AAD9QK35"/>
<evidence type="ECO:0000256" key="8">
    <source>
        <dbReference type="SAM" id="MobiDB-lite"/>
    </source>
</evidence>
<dbReference type="EMBL" id="JARQWQ010000028">
    <property type="protein sequence ID" value="KAK2562725.1"/>
    <property type="molecule type" value="Genomic_DNA"/>
</dbReference>
<keyword evidence="3 6" id="KW-0863">Zinc-finger</keyword>
<dbReference type="Pfam" id="PF05485">
    <property type="entry name" value="THAP"/>
    <property type="match status" value="1"/>
</dbReference>
<organism evidence="11 12">
    <name type="scientific">Acropora cervicornis</name>
    <name type="common">Staghorn coral</name>
    <dbReference type="NCBI Taxonomy" id="6130"/>
    <lineage>
        <taxon>Eukaryota</taxon>
        <taxon>Metazoa</taxon>
        <taxon>Cnidaria</taxon>
        <taxon>Anthozoa</taxon>
        <taxon>Hexacorallia</taxon>
        <taxon>Scleractinia</taxon>
        <taxon>Astrocoeniina</taxon>
        <taxon>Acroporidae</taxon>
        <taxon>Acropora</taxon>
    </lineage>
</organism>
<keyword evidence="5 6" id="KW-0238">DNA-binding</keyword>
<evidence type="ECO:0000256" key="3">
    <source>
        <dbReference type="ARBA" id="ARBA00022771"/>
    </source>
</evidence>
<comment type="cofactor">
    <cofactor evidence="1">
        <name>a divalent metal cation</name>
        <dbReference type="ChEBI" id="CHEBI:60240"/>
    </cofactor>
</comment>
<evidence type="ECO:0000313" key="12">
    <source>
        <dbReference type="Proteomes" id="UP001249851"/>
    </source>
</evidence>
<dbReference type="InterPro" id="IPR006612">
    <property type="entry name" value="THAP_Znf"/>
</dbReference>
<evidence type="ECO:0000259" key="9">
    <source>
        <dbReference type="PROSITE" id="PS50950"/>
    </source>
</evidence>
<dbReference type="SUPFAM" id="SSF57716">
    <property type="entry name" value="Glucocorticoid receptor-like (DNA-binding domain)"/>
    <property type="match status" value="1"/>
</dbReference>
<reference evidence="11" key="2">
    <citation type="journal article" date="2023" name="Science">
        <title>Genomic signatures of disease resistance in endangered staghorn corals.</title>
        <authorList>
            <person name="Vollmer S.V."/>
            <person name="Selwyn J.D."/>
            <person name="Despard B.A."/>
            <person name="Roesel C.L."/>
        </authorList>
    </citation>
    <scope>NUCLEOTIDE SEQUENCE</scope>
    <source>
        <strain evidence="11">K2</strain>
    </source>
</reference>
<accession>A0AAD9QK35</accession>